<evidence type="ECO:0000313" key="3">
    <source>
        <dbReference type="Proteomes" id="UP001143304"/>
    </source>
</evidence>
<dbReference type="Proteomes" id="UP001143304">
    <property type="component" value="Unassembled WGS sequence"/>
</dbReference>
<dbReference type="SUPFAM" id="SSF54637">
    <property type="entry name" value="Thioesterase/thiol ester dehydrase-isomerase"/>
    <property type="match status" value="1"/>
</dbReference>
<dbReference type="PANTHER" id="PTHR42993:SF1">
    <property type="entry name" value="MAOC-LIKE DEHYDRATASE DOMAIN-CONTAINING PROTEIN"/>
    <property type="match status" value="1"/>
</dbReference>
<proteinExistence type="predicted"/>
<dbReference type="CDD" id="cd03450">
    <property type="entry name" value="NodN"/>
    <property type="match status" value="1"/>
</dbReference>
<gene>
    <name evidence="2" type="ORF">EYC82_05460</name>
</gene>
<dbReference type="Pfam" id="PF01575">
    <property type="entry name" value="MaoC_dehydratas"/>
    <property type="match status" value="1"/>
</dbReference>
<evidence type="ECO:0000313" key="2">
    <source>
        <dbReference type="EMBL" id="MCX2976797.1"/>
    </source>
</evidence>
<dbReference type="InterPro" id="IPR002539">
    <property type="entry name" value="MaoC-like_dom"/>
</dbReference>
<keyword evidence="3" id="KW-1185">Reference proteome</keyword>
<accession>A0ABT3T3F2</accession>
<dbReference type="InterPro" id="IPR039375">
    <property type="entry name" value="NodN-like"/>
</dbReference>
<dbReference type="InterPro" id="IPR029069">
    <property type="entry name" value="HotDog_dom_sf"/>
</dbReference>
<comment type="caution">
    <text evidence="2">The sequence shown here is derived from an EMBL/GenBank/DDBJ whole genome shotgun (WGS) entry which is preliminary data.</text>
</comment>
<organism evidence="2 3">
    <name type="scientific">Candidatus Marimicrobium litorale</name>
    <dbReference type="NCBI Taxonomy" id="2518991"/>
    <lineage>
        <taxon>Bacteria</taxon>
        <taxon>Pseudomonadati</taxon>
        <taxon>Pseudomonadota</taxon>
        <taxon>Gammaproteobacteria</taxon>
        <taxon>Cellvibrionales</taxon>
        <taxon>Halieaceae</taxon>
        <taxon>Marimicrobium</taxon>
    </lineage>
</organism>
<dbReference type="RefSeq" id="WP_279248538.1">
    <property type="nucleotide sequence ID" value="NZ_SHNO01000001.1"/>
</dbReference>
<dbReference type="EMBL" id="SHNO01000001">
    <property type="protein sequence ID" value="MCX2976797.1"/>
    <property type="molecule type" value="Genomic_DNA"/>
</dbReference>
<name>A0ABT3T3F2_9GAMM</name>
<evidence type="ECO:0000259" key="1">
    <source>
        <dbReference type="Pfam" id="PF01575"/>
    </source>
</evidence>
<dbReference type="PANTHER" id="PTHR42993">
    <property type="entry name" value="MAOC-LIKE DEHYDRATASE DOMAIN-CONTAINING PROTEIN"/>
    <property type="match status" value="1"/>
</dbReference>
<sequence length="155" mass="17449">MKKYQYDDVEALQELVSDDFGAWSEPLEVSQDLVNQFAELTGDHNWIHVDVEKSRTDSPFGTTIAHGFLTLVLMPKMRGKAAYELTGFNSVLNYGSDKLRFTGPVPVGSSVHSRNRVREVSASPKGTKMVLEQHIHVVGQDERPVLIYELIIIYV</sequence>
<feature type="domain" description="MaoC-like" evidence="1">
    <location>
        <begin position="25"/>
        <end position="123"/>
    </location>
</feature>
<reference evidence="2" key="1">
    <citation type="submission" date="2019-02" db="EMBL/GenBank/DDBJ databases">
        <authorList>
            <person name="Li S.-H."/>
        </authorList>
    </citation>
    <scope>NUCLEOTIDE SEQUENCE</scope>
    <source>
        <strain evidence="2">IMCC11814</strain>
    </source>
</reference>
<dbReference type="Gene3D" id="3.10.129.10">
    <property type="entry name" value="Hotdog Thioesterase"/>
    <property type="match status" value="1"/>
</dbReference>
<protein>
    <submittedName>
        <fullName evidence="2">MaoC family dehydratase</fullName>
    </submittedName>
</protein>